<organism evidence="13 14">
    <name type="scientific">Microbacterium limosum</name>
    <dbReference type="NCBI Taxonomy" id="3079935"/>
    <lineage>
        <taxon>Bacteria</taxon>
        <taxon>Bacillati</taxon>
        <taxon>Actinomycetota</taxon>
        <taxon>Actinomycetes</taxon>
        <taxon>Micrococcales</taxon>
        <taxon>Microbacteriaceae</taxon>
        <taxon>Microbacterium</taxon>
    </lineage>
</organism>
<dbReference type="GO" id="GO:0006742">
    <property type="term" value="P:NADP+ catabolic process"/>
    <property type="evidence" value="ECO:0007669"/>
    <property type="project" value="TreeGrafter"/>
</dbReference>
<evidence type="ECO:0000313" key="14">
    <source>
        <dbReference type="Proteomes" id="UP001329313"/>
    </source>
</evidence>
<proteinExistence type="inferred from homology"/>
<dbReference type="AlphaFoldDB" id="A0AAU0MJ81"/>
<dbReference type="Pfam" id="PF09297">
    <property type="entry name" value="Zn_ribbon_NUD"/>
    <property type="match status" value="1"/>
</dbReference>
<dbReference type="GO" id="GO:0005829">
    <property type="term" value="C:cytosol"/>
    <property type="evidence" value="ECO:0007669"/>
    <property type="project" value="TreeGrafter"/>
</dbReference>
<keyword evidence="8" id="KW-0520">NAD</keyword>
<dbReference type="EC" id="3.6.1.22" evidence="4"/>
<evidence type="ECO:0000256" key="4">
    <source>
        <dbReference type="ARBA" id="ARBA00012381"/>
    </source>
</evidence>
<evidence type="ECO:0000256" key="6">
    <source>
        <dbReference type="ARBA" id="ARBA00022801"/>
    </source>
</evidence>
<evidence type="ECO:0000256" key="5">
    <source>
        <dbReference type="ARBA" id="ARBA00022723"/>
    </source>
</evidence>
<feature type="domain" description="Nudix hydrolase" evidence="11">
    <location>
        <begin position="160"/>
        <end position="266"/>
    </location>
</feature>
<dbReference type="RefSeq" id="WP_330171399.1">
    <property type="nucleotide sequence ID" value="NZ_CP137080.1"/>
</dbReference>
<feature type="compositionally biased region" description="Low complexity" evidence="10">
    <location>
        <begin position="1"/>
        <end position="16"/>
    </location>
</feature>
<evidence type="ECO:0000256" key="9">
    <source>
        <dbReference type="ARBA" id="ARBA00023679"/>
    </source>
</evidence>
<feature type="domain" description="Zinc ribbon NADH pyrophosphatase" evidence="12">
    <location>
        <begin position="126"/>
        <end position="156"/>
    </location>
</feature>
<dbReference type="PANTHER" id="PTHR42904:SF6">
    <property type="entry name" value="NAD-CAPPED RNA HYDROLASE NUDT12"/>
    <property type="match status" value="1"/>
</dbReference>
<evidence type="ECO:0000259" key="11">
    <source>
        <dbReference type="Pfam" id="PF00293"/>
    </source>
</evidence>
<dbReference type="Proteomes" id="UP001329313">
    <property type="component" value="Chromosome"/>
</dbReference>
<dbReference type="PANTHER" id="PTHR42904">
    <property type="entry name" value="NUDIX HYDROLASE, NUDC SUBFAMILY"/>
    <property type="match status" value="1"/>
</dbReference>
<dbReference type="KEGG" id="mliy:RYJ27_03655"/>
<dbReference type="InterPro" id="IPR049734">
    <property type="entry name" value="NudC-like_C"/>
</dbReference>
<dbReference type="GO" id="GO:0035529">
    <property type="term" value="F:NADH pyrophosphatase activity"/>
    <property type="evidence" value="ECO:0007669"/>
    <property type="project" value="TreeGrafter"/>
</dbReference>
<dbReference type="InterPro" id="IPR000086">
    <property type="entry name" value="NUDIX_hydrolase_dom"/>
</dbReference>
<keyword evidence="6 13" id="KW-0378">Hydrolase</keyword>
<reference evidence="13 14" key="1">
    <citation type="submission" date="2023-10" db="EMBL/GenBank/DDBJ databases">
        <title>Y20.</title>
        <authorList>
            <person name="Zhang G."/>
            <person name="Ding Y."/>
        </authorList>
    </citation>
    <scope>NUCLEOTIDE SEQUENCE [LARGE SCALE GENOMIC DNA]</scope>
    <source>
        <strain evidence="13 14">Y20</strain>
    </source>
</reference>
<name>A0AAU0MJ81_9MICO</name>
<evidence type="ECO:0000313" key="13">
    <source>
        <dbReference type="EMBL" id="WOQ70318.1"/>
    </source>
</evidence>
<gene>
    <name evidence="13" type="primary">nudC</name>
    <name evidence="13" type="ORF">RYJ27_03655</name>
</gene>
<dbReference type="NCBIfam" id="NF001299">
    <property type="entry name" value="PRK00241.1"/>
    <property type="match status" value="1"/>
</dbReference>
<comment type="similarity">
    <text evidence="3">Belongs to the Nudix hydrolase family. NudC subfamily.</text>
</comment>
<dbReference type="EMBL" id="CP137080">
    <property type="protein sequence ID" value="WOQ70318.1"/>
    <property type="molecule type" value="Genomic_DNA"/>
</dbReference>
<sequence length="298" mass="31288">MTLQRAAGAVPAPRVPLSRAAEERAEPDVIARALRSPGTRVLRLREGKADVGAGDALVLVGPGEIAPGDAVALLGRGEDGGMILLALEEGHAPEGWAELRALGGALPAADTALLTEARALGRWISESRYCPACGAETELRQAGWARHCPGCSREHFPRTDPAVIVAVTDGERLLLGSNAAWGPGRYSCFAGFVEAGESAEEALVREIEEESGILVSDIEYVGSQAWPYPRSLMLGFLARTDDAGTARPDGTEIVDVRWFTADQIGLALAGEGEIGLPGPASISRGLIERWHARASADA</sequence>
<dbReference type="Gene3D" id="3.90.79.10">
    <property type="entry name" value="Nucleoside Triphosphate Pyrophosphohydrolase"/>
    <property type="match status" value="1"/>
</dbReference>
<keyword evidence="7" id="KW-0460">Magnesium</keyword>
<dbReference type="GO" id="GO:0019677">
    <property type="term" value="P:NAD+ catabolic process"/>
    <property type="evidence" value="ECO:0007669"/>
    <property type="project" value="TreeGrafter"/>
</dbReference>
<evidence type="ECO:0000256" key="3">
    <source>
        <dbReference type="ARBA" id="ARBA00009595"/>
    </source>
</evidence>
<dbReference type="InterPro" id="IPR015376">
    <property type="entry name" value="Znr_NADH_PPase"/>
</dbReference>
<dbReference type="GO" id="GO:0046872">
    <property type="term" value="F:metal ion binding"/>
    <property type="evidence" value="ECO:0007669"/>
    <property type="project" value="UniProtKB-KW"/>
</dbReference>
<dbReference type="InterPro" id="IPR050241">
    <property type="entry name" value="NAD-cap_RNA_hydrolase_NudC"/>
</dbReference>
<comment type="cofactor">
    <cofactor evidence="1">
        <name>Mg(2+)</name>
        <dbReference type="ChEBI" id="CHEBI:18420"/>
    </cofactor>
</comment>
<evidence type="ECO:0000256" key="1">
    <source>
        <dbReference type="ARBA" id="ARBA00001946"/>
    </source>
</evidence>
<dbReference type="Pfam" id="PF00293">
    <property type="entry name" value="NUDIX"/>
    <property type="match status" value="1"/>
</dbReference>
<dbReference type="Gene3D" id="3.90.79.20">
    <property type="match status" value="1"/>
</dbReference>
<keyword evidence="5" id="KW-0479">Metal-binding</keyword>
<dbReference type="CDD" id="cd03429">
    <property type="entry name" value="NUDIX_NADH_pyrophosphatase_Nudt13"/>
    <property type="match status" value="1"/>
</dbReference>
<keyword evidence="14" id="KW-1185">Reference proteome</keyword>
<comment type="catalytic activity">
    <reaction evidence="9">
        <text>a 5'-end NAD(+)-phospho-ribonucleoside in mRNA + H2O = a 5'-end phospho-adenosine-phospho-ribonucleoside in mRNA + beta-nicotinamide D-ribonucleotide + 2 H(+)</text>
        <dbReference type="Rhea" id="RHEA:60876"/>
        <dbReference type="Rhea" id="RHEA-COMP:15698"/>
        <dbReference type="Rhea" id="RHEA-COMP:15719"/>
        <dbReference type="ChEBI" id="CHEBI:14649"/>
        <dbReference type="ChEBI" id="CHEBI:15377"/>
        <dbReference type="ChEBI" id="CHEBI:15378"/>
        <dbReference type="ChEBI" id="CHEBI:144029"/>
        <dbReference type="ChEBI" id="CHEBI:144051"/>
    </reaction>
    <physiologicalReaction direction="left-to-right" evidence="9">
        <dbReference type="Rhea" id="RHEA:60877"/>
    </physiologicalReaction>
</comment>
<evidence type="ECO:0000256" key="7">
    <source>
        <dbReference type="ARBA" id="ARBA00022842"/>
    </source>
</evidence>
<evidence type="ECO:0000256" key="2">
    <source>
        <dbReference type="ARBA" id="ARBA00001947"/>
    </source>
</evidence>
<evidence type="ECO:0000256" key="10">
    <source>
        <dbReference type="SAM" id="MobiDB-lite"/>
    </source>
</evidence>
<dbReference type="PROSITE" id="PS00893">
    <property type="entry name" value="NUDIX_BOX"/>
    <property type="match status" value="1"/>
</dbReference>
<dbReference type="SUPFAM" id="SSF55811">
    <property type="entry name" value="Nudix"/>
    <property type="match status" value="1"/>
</dbReference>
<protein>
    <recommendedName>
        <fullName evidence="4">NAD(+) diphosphatase</fullName>
        <ecNumber evidence="4">3.6.1.22</ecNumber>
    </recommendedName>
</protein>
<dbReference type="InterPro" id="IPR015797">
    <property type="entry name" value="NUDIX_hydrolase-like_dom_sf"/>
</dbReference>
<evidence type="ECO:0000256" key="8">
    <source>
        <dbReference type="ARBA" id="ARBA00023027"/>
    </source>
</evidence>
<feature type="region of interest" description="Disordered" evidence="10">
    <location>
        <begin position="1"/>
        <end position="22"/>
    </location>
</feature>
<accession>A0AAU0MJ81</accession>
<dbReference type="InterPro" id="IPR020084">
    <property type="entry name" value="NUDIX_hydrolase_CS"/>
</dbReference>
<evidence type="ECO:0000259" key="12">
    <source>
        <dbReference type="Pfam" id="PF09297"/>
    </source>
</evidence>
<comment type="cofactor">
    <cofactor evidence="2">
        <name>Zn(2+)</name>
        <dbReference type="ChEBI" id="CHEBI:29105"/>
    </cofactor>
</comment>